<dbReference type="EMBL" id="AJSR01001925">
    <property type="protein sequence ID" value="EKM29803.1"/>
    <property type="molecule type" value="Genomic_DNA"/>
</dbReference>
<evidence type="ECO:0000259" key="4">
    <source>
        <dbReference type="Pfam" id="PF17853"/>
    </source>
</evidence>
<gene>
    <name evidence="5" type="ORF">VCHENC02_4407</name>
</gene>
<sequence>MVILDHTLAQQIVDRTMSIIGHNINVMNAAGTIIGSGEAERIGQKHDGAVLALNHGDSLELDEQSCQSLQGVKPGINMLLHFKGEVVGVVGVTGKPEQIRAFAQLVKVTAELTIEQASLVEQLQWDRRHQEEFVSAWLNQQLNDSDLHDWAQRLCIDLVTQRVAVVIELIADNAPVSLSKVREVVDVLYRSEDKPLVAIMSMNEIVVLKPLRSSSTSNSDQSVLERIQRRLTANQIDDVRLAIGQYFDGAKQLPLSYQSAKQVLAVGRRSHPEQTTLSFSEFRIPVLLAPLADSWQGGQLAQAMTSLASADKSGQLVKTLEAYFHANGNANDCANALFIHRNTLRYRLDKISEVTGISTHDFTGLVELYIASHLNKLS</sequence>
<dbReference type="AlphaFoldDB" id="A0A454CTS9"/>
<feature type="domain" description="PucR C-terminal helix-turn-helix" evidence="3">
    <location>
        <begin position="316"/>
        <end position="372"/>
    </location>
</feature>
<name>A0A454CTS9_VIBHA</name>
<dbReference type="InterPro" id="IPR025736">
    <property type="entry name" value="PucR_C-HTH_dom"/>
</dbReference>
<dbReference type="PANTHER" id="PTHR33744">
    <property type="entry name" value="CARBOHYDRATE DIACID REGULATOR"/>
    <property type="match status" value="1"/>
</dbReference>
<dbReference type="InterPro" id="IPR042070">
    <property type="entry name" value="PucR_C-HTH_sf"/>
</dbReference>
<dbReference type="InterPro" id="IPR041522">
    <property type="entry name" value="CdaR_GGDEF"/>
</dbReference>
<feature type="domain" description="Putative sugar diacid recognition" evidence="2">
    <location>
        <begin position="4"/>
        <end position="137"/>
    </location>
</feature>
<dbReference type="Pfam" id="PF05651">
    <property type="entry name" value="Diacid_rec"/>
    <property type="match status" value="1"/>
</dbReference>
<evidence type="ECO:0000259" key="3">
    <source>
        <dbReference type="Pfam" id="PF13556"/>
    </source>
</evidence>
<comment type="caution">
    <text evidence="5">The sequence shown here is derived from an EMBL/GenBank/DDBJ whole genome shotgun (WGS) entry which is preliminary data.</text>
</comment>
<comment type="similarity">
    <text evidence="1">Belongs to the CdaR family.</text>
</comment>
<evidence type="ECO:0000259" key="2">
    <source>
        <dbReference type="Pfam" id="PF05651"/>
    </source>
</evidence>
<dbReference type="Proteomes" id="UP000008367">
    <property type="component" value="Unassembled WGS sequence"/>
</dbReference>
<evidence type="ECO:0000313" key="6">
    <source>
        <dbReference type="Proteomes" id="UP000008367"/>
    </source>
</evidence>
<dbReference type="STRING" id="669.AL538_18505"/>
<dbReference type="Pfam" id="PF17853">
    <property type="entry name" value="GGDEF_2"/>
    <property type="match status" value="1"/>
</dbReference>
<dbReference type="Pfam" id="PF13556">
    <property type="entry name" value="HTH_30"/>
    <property type="match status" value="1"/>
</dbReference>
<reference evidence="5 6" key="1">
    <citation type="submission" date="2012-10" db="EMBL/GenBank/DDBJ databases">
        <title>Genome sequence of Vibrio Cholerae HENC-02.</title>
        <authorList>
            <person name="Eppinger M."/>
            <person name="Hasan N.A."/>
            <person name="Sengamalay N."/>
            <person name="Hine E."/>
            <person name="Su Q."/>
            <person name="Daugherty S.C."/>
            <person name="Young S."/>
            <person name="Sadzewicz L."/>
            <person name="Tallon L."/>
            <person name="Cebula T.A."/>
            <person name="Ravel J."/>
            <person name="Colwell R.R."/>
        </authorList>
    </citation>
    <scope>NUCLEOTIDE SEQUENCE [LARGE SCALE GENOMIC DNA]</scope>
    <source>
        <strain evidence="5 6">HENC-02</strain>
    </source>
</reference>
<organism evidence="5 6">
    <name type="scientific">Vibrio harveyi</name>
    <name type="common">Beneckea harveyi</name>
    <dbReference type="NCBI Taxonomy" id="669"/>
    <lineage>
        <taxon>Bacteria</taxon>
        <taxon>Pseudomonadati</taxon>
        <taxon>Pseudomonadota</taxon>
        <taxon>Gammaproteobacteria</taxon>
        <taxon>Vibrionales</taxon>
        <taxon>Vibrionaceae</taxon>
        <taxon>Vibrio</taxon>
    </lineage>
</organism>
<evidence type="ECO:0000313" key="5">
    <source>
        <dbReference type="EMBL" id="EKM29803.1"/>
    </source>
</evidence>
<protein>
    <submittedName>
        <fullName evidence="5">Sugar diacid recognition family protein</fullName>
    </submittedName>
</protein>
<dbReference type="InterPro" id="IPR051448">
    <property type="entry name" value="CdaR-like_regulators"/>
</dbReference>
<dbReference type="PANTHER" id="PTHR33744:SF15">
    <property type="entry name" value="CARBOHYDRATE DIACID REGULATOR"/>
    <property type="match status" value="1"/>
</dbReference>
<dbReference type="Gene3D" id="1.10.10.2840">
    <property type="entry name" value="PucR C-terminal helix-turn-helix domain"/>
    <property type="match status" value="1"/>
</dbReference>
<dbReference type="InterPro" id="IPR008599">
    <property type="entry name" value="Diacid_rec"/>
</dbReference>
<proteinExistence type="inferred from homology"/>
<feature type="domain" description="CdaR GGDEF-like" evidence="4">
    <location>
        <begin position="143"/>
        <end position="266"/>
    </location>
</feature>
<evidence type="ECO:0000256" key="1">
    <source>
        <dbReference type="ARBA" id="ARBA00006754"/>
    </source>
</evidence>
<accession>A0A454CTS9</accession>